<accession>A0ABV9R0L9</accession>
<organism evidence="2 3">
    <name type="scientific">Dokdonella ginsengisoli</name>
    <dbReference type="NCBI Taxonomy" id="363846"/>
    <lineage>
        <taxon>Bacteria</taxon>
        <taxon>Pseudomonadati</taxon>
        <taxon>Pseudomonadota</taxon>
        <taxon>Gammaproteobacteria</taxon>
        <taxon>Lysobacterales</taxon>
        <taxon>Rhodanobacteraceae</taxon>
        <taxon>Dokdonella</taxon>
    </lineage>
</organism>
<dbReference type="InterPro" id="IPR011042">
    <property type="entry name" value="6-blade_b-propeller_TolB-like"/>
</dbReference>
<keyword evidence="3" id="KW-1185">Reference proteome</keyword>
<dbReference type="Proteomes" id="UP001595886">
    <property type="component" value="Unassembled WGS sequence"/>
</dbReference>
<evidence type="ECO:0000256" key="1">
    <source>
        <dbReference type="SAM" id="SignalP"/>
    </source>
</evidence>
<proteinExistence type="predicted"/>
<name>A0ABV9R0L9_9GAMM</name>
<keyword evidence="1" id="KW-0732">Signal</keyword>
<dbReference type="EMBL" id="JBHSHD010000017">
    <property type="protein sequence ID" value="MFC4822493.1"/>
    <property type="molecule type" value="Genomic_DNA"/>
</dbReference>
<dbReference type="SUPFAM" id="SSF63829">
    <property type="entry name" value="Calcium-dependent phosphotriesterase"/>
    <property type="match status" value="1"/>
</dbReference>
<gene>
    <name evidence="2" type="ORF">ACFO6Q_19395</name>
</gene>
<feature type="signal peptide" evidence="1">
    <location>
        <begin position="1"/>
        <end position="21"/>
    </location>
</feature>
<evidence type="ECO:0000313" key="2">
    <source>
        <dbReference type="EMBL" id="MFC4822493.1"/>
    </source>
</evidence>
<dbReference type="RefSeq" id="WP_380022819.1">
    <property type="nucleotide sequence ID" value="NZ_JBHSHD010000017.1"/>
</dbReference>
<dbReference type="Gene3D" id="2.120.10.30">
    <property type="entry name" value="TolB, C-terminal domain"/>
    <property type="match status" value="1"/>
</dbReference>
<protein>
    <submittedName>
        <fullName evidence="2">SMP-30/gluconolactonase/LRE family protein</fullName>
    </submittedName>
</protein>
<evidence type="ECO:0000313" key="3">
    <source>
        <dbReference type="Proteomes" id="UP001595886"/>
    </source>
</evidence>
<sequence>MMIRSATVAVLFACAAAGAAAQSLDGPESIEFHPRSGRYFIGNTGGGILQRAPDGTLSTFTDAPASPYGIELLGGVLYALDSGHLKGYDVDSAEPVLDLAIDGASFLNGITSDGAHTLYLSDFGAKKIHRVDVADLAAPVQSELTPTAQTPNGLVYDRAGNRLLVATWTGNAKILEIPLDGSPTPATLIQTQLGSIDGIALDCAGRIFVAAWSCDNGGCLARFDPPFASDPPTAAAEVIADGLSGPADIDYNRIGGEIAVPQSNADAIGFHATGCEAAAFADDFER</sequence>
<reference evidence="3" key="1">
    <citation type="journal article" date="2019" name="Int. J. Syst. Evol. Microbiol.">
        <title>The Global Catalogue of Microorganisms (GCM) 10K type strain sequencing project: providing services to taxonomists for standard genome sequencing and annotation.</title>
        <authorList>
            <consortium name="The Broad Institute Genomics Platform"/>
            <consortium name="The Broad Institute Genome Sequencing Center for Infectious Disease"/>
            <person name="Wu L."/>
            <person name="Ma J."/>
        </authorList>
    </citation>
    <scope>NUCLEOTIDE SEQUENCE [LARGE SCALE GENOMIC DNA]</scope>
    <source>
        <strain evidence="3">CCUG 30340</strain>
    </source>
</reference>
<feature type="chain" id="PRO_5045967169" evidence="1">
    <location>
        <begin position="22"/>
        <end position="286"/>
    </location>
</feature>
<comment type="caution">
    <text evidence="2">The sequence shown here is derived from an EMBL/GenBank/DDBJ whole genome shotgun (WGS) entry which is preliminary data.</text>
</comment>